<comment type="function">
    <text evidence="9">Essential cell division protein. May link together the upstream cell division proteins, which are predominantly cytoplasmic, with the downstream cell division proteins, which are predominantly periplasmic. May control correct divisome assembly.</text>
</comment>
<dbReference type="InterPro" id="IPR005548">
    <property type="entry name" value="Cell_div_FtsQ/DivIB_C"/>
</dbReference>
<feature type="domain" description="POTRA" evidence="10">
    <location>
        <begin position="34"/>
        <end position="103"/>
    </location>
</feature>
<dbReference type="Proteomes" id="UP000315891">
    <property type="component" value="Chromosome"/>
</dbReference>
<dbReference type="AlphaFoldDB" id="A0A516V7J7"/>
<evidence type="ECO:0000256" key="2">
    <source>
        <dbReference type="ARBA" id="ARBA00022475"/>
    </source>
</evidence>
<gene>
    <name evidence="9" type="primary">ftsQ</name>
    <name evidence="11" type="ORF">FNZ56_11715</name>
</gene>
<comment type="similarity">
    <text evidence="9">Belongs to the FtsQ/DivIB family. FtsQ subfamily.</text>
</comment>
<dbReference type="InterPro" id="IPR026579">
    <property type="entry name" value="FtsQ"/>
</dbReference>
<dbReference type="Pfam" id="PF08478">
    <property type="entry name" value="POTRA_1"/>
    <property type="match status" value="1"/>
</dbReference>
<dbReference type="PANTHER" id="PTHR35851:SF1">
    <property type="entry name" value="CELL DIVISION PROTEIN FTSQ"/>
    <property type="match status" value="1"/>
</dbReference>
<keyword evidence="6 9" id="KW-1133">Transmembrane helix</keyword>
<evidence type="ECO:0000256" key="4">
    <source>
        <dbReference type="ARBA" id="ARBA00022618"/>
    </source>
</evidence>
<keyword evidence="12" id="KW-1185">Reference proteome</keyword>
<evidence type="ECO:0000256" key="6">
    <source>
        <dbReference type="ARBA" id="ARBA00022989"/>
    </source>
</evidence>
<dbReference type="HAMAP" id="MF_00911">
    <property type="entry name" value="FtsQ_subfam"/>
    <property type="match status" value="1"/>
</dbReference>
<evidence type="ECO:0000256" key="7">
    <source>
        <dbReference type="ARBA" id="ARBA00023136"/>
    </source>
</evidence>
<comment type="subcellular location">
    <subcellularLocation>
        <location evidence="9">Cell inner membrane</location>
        <topology evidence="9">Single-pass type II membrane protein</topology>
    </subcellularLocation>
    <subcellularLocation>
        <location evidence="1">Membrane</location>
    </subcellularLocation>
    <text evidence="9">Localizes to the division septum.</text>
</comment>
<comment type="subunit">
    <text evidence="9">Part of a complex composed of FtsB, FtsL and FtsQ.</text>
</comment>
<dbReference type="GO" id="GO:0032153">
    <property type="term" value="C:cell division site"/>
    <property type="evidence" value="ECO:0007669"/>
    <property type="project" value="UniProtKB-UniRule"/>
</dbReference>
<dbReference type="OrthoDB" id="9790370at2"/>
<keyword evidence="4 9" id="KW-0132">Cell division</keyword>
<dbReference type="InterPro" id="IPR045335">
    <property type="entry name" value="FtsQ_C_sf"/>
</dbReference>
<keyword evidence="8 9" id="KW-0131">Cell cycle</keyword>
<keyword evidence="2 9" id="KW-1003">Cell membrane</keyword>
<evidence type="ECO:0000313" key="12">
    <source>
        <dbReference type="Proteomes" id="UP000315891"/>
    </source>
</evidence>
<dbReference type="Gene3D" id="3.40.50.11690">
    <property type="entry name" value="Cell division protein FtsQ/DivIB"/>
    <property type="match status" value="1"/>
</dbReference>
<proteinExistence type="inferred from homology"/>
<dbReference type="EMBL" id="CP041742">
    <property type="protein sequence ID" value="QDQ74498.1"/>
    <property type="molecule type" value="Genomic_DNA"/>
</dbReference>
<dbReference type="Pfam" id="PF03799">
    <property type="entry name" value="FtsQ_DivIB_C"/>
    <property type="match status" value="1"/>
</dbReference>
<reference evidence="11 12" key="1">
    <citation type="submission" date="2019-07" db="EMBL/GenBank/DDBJ databases">
        <title>Lysobacter weifangensis sp. nov., isolated from bensulfuron-methyl contaminated farmland soil.</title>
        <authorList>
            <person name="Zhao H."/>
        </authorList>
    </citation>
    <scope>NUCLEOTIDE SEQUENCE [LARGE SCALE GENOMIC DNA]</scope>
    <source>
        <strain evidence="11 12">CC-Bw-6</strain>
    </source>
</reference>
<dbReference type="Gene3D" id="3.10.20.310">
    <property type="entry name" value="membrane protein fhac"/>
    <property type="match status" value="1"/>
</dbReference>
<dbReference type="InterPro" id="IPR034746">
    <property type="entry name" value="POTRA"/>
</dbReference>
<sequence>MSGLLRALAWLLAVALVALPVVALVEGWIGAERWPLRTLRLQGHVERVDPAAVRAALLPYARQGFFAVRLSDAQAAVAAVPWVERAEVHKRWPDVLEVRVVEHRPFARWGDDRLLSEEGELFPAANVKPPANLPLLDGPDARVADVVAMYNESRELFAPTGFTVRSLELDARGSWSLTLSSGAEVEIGSREARLRLTRFAGLLPQLLSQKQLPLQRADLRYTNGFALSWGAPPASGGAVSGERNIAIATAYRSSPTAFRSMHTTHSLQAFS</sequence>
<accession>A0A516V7J7</accession>
<evidence type="ECO:0000259" key="10">
    <source>
        <dbReference type="PROSITE" id="PS51779"/>
    </source>
</evidence>
<evidence type="ECO:0000256" key="3">
    <source>
        <dbReference type="ARBA" id="ARBA00022519"/>
    </source>
</evidence>
<protein>
    <recommendedName>
        <fullName evidence="9">Cell division protein FtsQ</fullName>
    </recommendedName>
</protein>
<evidence type="ECO:0000313" key="11">
    <source>
        <dbReference type="EMBL" id="QDQ74498.1"/>
    </source>
</evidence>
<dbReference type="GO" id="GO:0090529">
    <property type="term" value="P:cell septum assembly"/>
    <property type="evidence" value="ECO:0007669"/>
    <property type="project" value="InterPro"/>
</dbReference>
<keyword evidence="3 9" id="KW-0997">Cell inner membrane</keyword>
<evidence type="ECO:0000256" key="8">
    <source>
        <dbReference type="ARBA" id="ARBA00023306"/>
    </source>
</evidence>
<dbReference type="GO" id="GO:0005886">
    <property type="term" value="C:plasma membrane"/>
    <property type="evidence" value="ECO:0007669"/>
    <property type="project" value="UniProtKB-SubCell"/>
</dbReference>
<evidence type="ECO:0000256" key="1">
    <source>
        <dbReference type="ARBA" id="ARBA00004370"/>
    </source>
</evidence>
<name>A0A516V7J7_9GAMM</name>
<dbReference type="PANTHER" id="PTHR35851">
    <property type="entry name" value="CELL DIVISION PROTEIN FTSQ"/>
    <property type="match status" value="1"/>
</dbReference>
<keyword evidence="5 9" id="KW-0812">Transmembrane</keyword>
<dbReference type="PROSITE" id="PS51779">
    <property type="entry name" value="POTRA"/>
    <property type="match status" value="1"/>
</dbReference>
<organism evidence="11 12">
    <name type="scientific">Pseudoluteimonas lycopersici</name>
    <dbReference type="NCBI Taxonomy" id="1324796"/>
    <lineage>
        <taxon>Bacteria</taxon>
        <taxon>Pseudomonadati</taxon>
        <taxon>Pseudomonadota</taxon>
        <taxon>Gammaproteobacteria</taxon>
        <taxon>Lysobacterales</taxon>
        <taxon>Lysobacteraceae</taxon>
        <taxon>Pseudoluteimonas</taxon>
    </lineage>
</organism>
<dbReference type="InterPro" id="IPR013685">
    <property type="entry name" value="POTRA_FtsQ_type"/>
</dbReference>
<evidence type="ECO:0000256" key="5">
    <source>
        <dbReference type="ARBA" id="ARBA00022692"/>
    </source>
</evidence>
<keyword evidence="7 9" id="KW-0472">Membrane</keyword>
<evidence type="ECO:0000256" key="9">
    <source>
        <dbReference type="HAMAP-Rule" id="MF_00911"/>
    </source>
</evidence>
<dbReference type="RefSeq" id="WP_143880007.1">
    <property type="nucleotide sequence ID" value="NZ_BAABLZ010000001.1"/>
</dbReference>
<dbReference type="GO" id="GO:0043093">
    <property type="term" value="P:FtsZ-dependent cytokinesis"/>
    <property type="evidence" value="ECO:0007669"/>
    <property type="project" value="UniProtKB-UniRule"/>
</dbReference>